<comment type="caution">
    <text evidence="1">The sequence shown here is derived from an EMBL/GenBank/DDBJ whole genome shotgun (WGS) entry which is preliminary data.</text>
</comment>
<sequence length="99" mass="11099">MIKKVICDVIPPNENISAANSSKVGNSHFCNQRQHKNNKTLRDNDDDIVSLFIKKYDFLFPVFGVIIPAGPPQKFQMSSTLPRPQTKLFVLSDHVSSAL</sequence>
<gene>
    <name evidence="1" type="ORF">CEXT_511131</name>
</gene>
<name>A0AAV4YFG3_CAEEX</name>
<evidence type="ECO:0000313" key="1">
    <source>
        <dbReference type="EMBL" id="GIZ04776.1"/>
    </source>
</evidence>
<proteinExistence type="predicted"/>
<dbReference type="AlphaFoldDB" id="A0AAV4YFG3"/>
<reference evidence="1 2" key="1">
    <citation type="submission" date="2021-06" db="EMBL/GenBank/DDBJ databases">
        <title>Caerostris extrusa draft genome.</title>
        <authorList>
            <person name="Kono N."/>
            <person name="Arakawa K."/>
        </authorList>
    </citation>
    <scope>NUCLEOTIDE SEQUENCE [LARGE SCALE GENOMIC DNA]</scope>
</reference>
<evidence type="ECO:0000313" key="2">
    <source>
        <dbReference type="Proteomes" id="UP001054945"/>
    </source>
</evidence>
<organism evidence="1 2">
    <name type="scientific">Caerostris extrusa</name>
    <name type="common">Bark spider</name>
    <name type="synonym">Caerostris bankana</name>
    <dbReference type="NCBI Taxonomy" id="172846"/>
    <lineage>
        <taxon>Eukaryota</taxon>
        <taxon>Metazoa</taxon>
        <taxon>Ecdysozoa</taxon>
        <taxon>Arthropoda</taxon>
        <taxon>Chelicerata</taxon>
        <taxon>Arachnida</taxon>
        <taxon>Araneae</taxon>
        <taxon>Araneomorphae</taxon>
        <taxon>Entelegynae</taxon>
        <taxon>Araneoidea</taxon>
        <taxon>Araneidae</taxon>
        <taxon>Caerostris</taxon>
    </lineage>
</organism>
<accession>A0AAV4YFG3</accession>
<dbReference type="Proteomes" id="UP001054945">
    <property type="component" value="Unassembled WGS sequence"/>
</dbReference>
<keyword evidence="2" id="KW-1185">Reference proteome</keyword>
<protein>
    <submittedName>
        <fullName evidence="1">Uncharacterized protein</fullName>
    </submittedName>
</protein>
<dbReference type="EMBL" id="BPLR01019134">
    <property type="protein sequence ID" value="GIZ04776.1"/>
    <property type="molecule type" value="Genomic_DNA"/>
</dbReference>